<feature type="domain" description="Type II/III secretion system secretin-like" evidence="2">
    <location>
        <begin position="219"/>
        <end position="374"/>
    </location>
</feature>
<evidence type="ECO:0000256" key="1">
    <source>
        <dbReference type="RuleBase" id="RU004003"/>
    </source>
</evidence>
<accession>A0A542BHX8</accession>
<comment type="caution">
    <text evidence="4">The sequence shown here is derived from an EMBL/GenBank/DDBJ whole genome shotgun (WGS) entry which is preliminary data.</text>
</comment>
<protein>
    <submittedName>
        <fullName evidence="4">Pilus assembly protein CpaC</fullName>
    </submittedName>
</protein>
<dbReference type="GO" id="GO:0009306">
    <property type="term" value="P:protein secretion"/>
    <property type="evidence" value="ECO:0007669"/>
    <property type="project" value="InterPro"/>
</dbReference>
<gene>
    <name evidence="4" type="ORF">FHU10_1835</name>
</gene>
<dbReference type="InterPro" id="IPR050810">
    <property type="entry name" value="Bact_Secretion_Sys_Channel"/>
</dbReference>
<dbReference type="Pfam" id="PF13629">
    <property type="entry name" value="T2SS-T3SS_pil_N"/>
    <property type="match status" value="1"/>
</dbReference>
<evidence type="ECO:0000259" key="3">
    <source>
        <dbReference type="Pfam" id="PF13629"/>
    </source>
</evidence>
<dbReference type="GO" id="GO:0015627">
    <property type="term" value="C:type II protein secretion system complex"/>
    <property type="evidence" value="ECO:0007669"/>
    <property type="project" value="TreeGrafter"/>
</dbReference>
<reference evidence="4" key="2">
    <citation type="submission" date="2019-08" db="EMBL/GenBank/DDBJ databases">
        <title>Investigation of anaerobic lignin degradation for improved lignocellulosic biofuels.</title>
        <authorList>
            <person name="Deangelis K.PhD."/>
        </authorList>
    </citation>
    <scope>NUCLEOTIDE SEQUENCE [LARGE SCALE GENOMIC DNA]</scope>
    <source>
        <strain evidence="4">128R</strain>
    </source>
</reference>
<feature type="domain" description="Pilus formation protein N-terminal" evidence="3">
    <location>
        <begin position="25"/>
        <end position="90"/>
    </location>
</feature>
<dbReference type="InterPro" id="IPR032789">
    <property type="entry name" value="T2SS-T3SS_pil_N"/>
</dbReference>
<dbReference type="Pfam" id="PF00263">
    <property type="entry name" value="Secretin"/>
    <property type="match status" value="1"/>
</dbReference>
<dbReference type="EMBL" id="VISQ01000001">
    <property type="protein sequence ID" value="TVZ69331.1"/>
    <property type="molecule type" value="Genomic_DNA"/>
</dbReference>
<proteinExistence type="inferred from homology"/>
<organism evidence="4">
    <name type="scientific">Serratia fonticola</name>
    <dbReference type="NCBI Taxonomy" id="47917"/>
    <lineage>
        <taxon>Bacteria</taxon>
        <taxon>Pseudomonadati</taxon>
        <taxon>Pseudomonadota</taxon>
        <taxon>Gammaproteobacteria</taxon>
        <taxon>Enterobacterales</taxon>
        <taxon>Yersiniaceae</taxon>
        <taxon>Serratia</taxon>
    </lineage>
</organism>
<sequence length="421" mass="45935">MRLKITKLLLLMGIMLLSVSKSFALSIDINKTKEISIDYDIKSVVVGAPEIADFRVVDDKVIYIFGKRSGQTNLVVNGKDGEVRRIPIEVNDFRGQTNTINTILADEGFKEIKAIDMGNSLLISGAVNSAEDIDYIKDLVEEHFSPEQIKYSLVTKKNQQIKIRVTVAEVSKDVTESLGIDWGKGSVSGGEGELTISGGVYSSMVKGFSFSSLGVAINALAKNNLANVLTTPSLTVTNGKTASFHGGGQIPIFQRSENGSSVEWKDYGVKLQFSPVINSDSSISMDVGVESSQIGGYYKYENTELPTINTRNVNTSVRMSDGESFVLGGLIDNNQTQYINKIPGITDIPLIGALFKSTGFTSGRSELVIFATVEYVKPTERSAISLPTARFSSPWEVFFDINNVKNNLTRSLIKDADYVIE</sequence>
<reference evidence="4" key="1">
    <citation type="submission" date="2019-06" db="EMBL/GenBank/DDBJ databases">
        <authorList>
            <person name="Deangelis K."/>
            <person name="Huntemann M."/>
            <person name="Clum A."/>
            <person name="Pillay M."/>
            <person name="Palaniappan K."/>
            <person name="Varghese N."/>
            <person name="Mikhailova N."/>
            <person name="Stamatis D."/>
            <person name="Reddy T."/>
            <person name="Daum C."/>
            <person name="Shapiro N."/>
            <person name="Ivanova N."/>
            <person name="Kyrpides N."/>
            <person name="Woyke T."/>
        </authorList>
    </citation>
    <scope>NUCLEOTIDE SEQUENCE [LARGE SCALE GENOMIC DNA]</scope>
    <source>
        <strain evidence="4">128R</strain>
    </source>
</reference>
<dbReference type="AlphaFoldDB" id="A0A542BHX8"/>
<evidence type="ECO:0000313" key="4">
    <source>
        <dbReference type="EMBL" id="TVZ69331.1"/>
    </source>
</evidence>
<dbReference type="InterPro" id="IPR004846">
    <property type="entry name" value="T2SS/T3SS_dom"/>
</dbReference>
<evidence type="ECO:0000259" key="2">
    <source>
        <dbReference type="Pfam" id="PF00263"/>
    </source>
</evidence>
<dbReference type="PANTHER" id="PTHR30332">
    <property type="entry name" value="PROBABLE GENERAL SECRETION PATHWAY PROTEIN D"/>
    <property type="match status" value="1"/>
</dbReference>
<dbReference type="PRINTS" id="PR00811">
    <property type="entry name" value="BCTERIALGSPD"/>
</dbReference>
<name>A0A542BHX8_SERFO</name>
<dbReference type="OrthoDB" id="9779724at2"/>
<comment type="similarity">
    <text evidence="1">Belongs to the bacterial secretin family.</text>
</comment>
<dbReference type="InterPro" id="IPR001775">
    <property type="entry name" value="GspD/PilQ"/>
</dbReference>
<dbReference type="PANTHER" id="PTHR30332:SF17">
    <property type="entry name" value="TYPE IV PILIATION SYSTEM PROTEIN DR_0774-RELATED"/>
    <property type="match status" value="1"/>
</dbReference>